<comment type="caution">
    <text evidence="2">The sequence shown here is derived from an EMBL/GenBank/DDBJ whole genome shotgun (WGS) entry which is preliminary data.</text>
</comment>
<dbReference type="RefSeq" id="WP_103704182.1">
    <property type="nucleotide sequence ID" value="NZ_PQGA01000004.1"/>
</dbReference>
<feature type="transmembrane region" description="Helical" evidence="1">
    <location>
        <begin position="34"/>
        <end position="65"/>
    </location>
</feature>
<dbReference type="OrthoDB" id="9135403at2"/>
<dbReference type="AlphaFoldDB" id="A0A2S4MDN9"/>
<evidence type="ECO:0000313" key="3">
    <source>
        <dbReference type="Proteomes" id="UP000237381"/>
    </source>
</evidence>
<dbReference type="Proteomes" id="UP000237381">
    <property type="component" value="Unassembled WGS sequence"/>
</dbReference>
<gene>
    <name evidence="2" type="ORF">B0G62_10468</name>
</gene>
<proteinExistence type="predicted"/>
<protein>
    <recommendedName>
        <fullName evidence="4">SMODS and SLOG-associating 2TM effector domain-containing protein</fullName>
    </recommendedName>
</protein>
<sequence length="153" mass="16982">MTTRSETEFQIGYSIRLEKMQAMLLARADRIVNFLQIVLSAAVIANTAPVLTGVVLAILSTYSFVWQPGGKSMLALAQKQKYENLQSQAASLDDGELHKRYCDLAESDSQAIGSLTRPAHMGEMIRLGIPPDFQLTRLERVFAFLAGDLPRHE</sequence>
<evidence type="ECO:0008006" key="4">
    <source>
        <dbReference type="Google" id="ProtNLM"/>
    </source>
</evidence>
<accession>A0A2S4MDN9</accession>
<evidence type="ECO:0000256" key="1">
    <source>
        <dbReference type="SAM" id="Phobius"/>
    </source>
</evidence>
<keyword evidence="3" id="KW-1185">Reference proteome</keyword>
<keyword evidence="1" id="KW-0472">Membrane</keyword>
<name>A0A2S4MDN9_9BURK</name>
<evidence type="ECO:0000313" key="2">
    <source>
        <dbReference type="EMBL" id="POR52771.1"/>
    </source>
</evidence>
<keyword evidence="1" id="KW-1133">Transmembrane helix</keyword>
<keyword evidence="1" id="KW-0812">Transmembrane</keyword>
<reference evidence="2 3" key="1">
    <citation type="submission" date="2018-01" db="EMBL/GenBank/DDBJ databases">
        <title>Genomic Encyclopedia of Type Strains, Phase III (KMG-III): the genomes of soil and plant-associated and newly described type strains.</title>
        <authorList>
            <person name="Whitman W."/>
        </authorList>
    </citation>
    <scope>NUCLEOTIDE SEQUENCE [LARGE SCALE GENOMIC DNA]</scope>
    <source>
        <strain evidence="2 3">JCM 18070</strain>
    </source>
</reference>
<dbReference type="EMBL" id="PQGA01000004">
    <property type="protein sequence ID" value="POR52771.1"/>
    <property type="molecule type" value="Genomic_DNA"/>
</dbReference>
<organism evidence="2 3">
    <name type="scientific">Paraburkholderia eburnea</name>
    <dbReference type="NCBI Taxonomy" id="1189126"/>
    <lineage>
        <taxon>Bacteria</taxon>
        <taxon>Pseudomonadati</taxon>
        <taxon>Pseudomonadota</taxon>
        <taxon>Betaproteobacteria</taxon>
        <taxon>Burkholderiales</taxon>
        <taxon>Burkholderiaceae</taxon>
        <taxon>Paraburkholderia</taxon>
    </lineage>
</organism>